<dbReference type="EMBL" id="JAZGQO010000011">
    <property type="protein sequence ID" value="KAK6174291.1"/>
    <property type="molecule type" value="Genomic_DNA"/>
</dbReference>
<dbReference type="Pfam" id="PF00046">
    <property type="entry name" value="Homeodomain"/>
    <property type="match status" value="1"/>
</dbReference>
<evidence type="ECO:0000256" key="5">
    <source>
        <dbReference type="PROSITE-ProRule" id="PRU00108"/>
    </source>
</evidence>
<proteinExistence type="predicted"/>
<dbReference type="SUPFAM" id="SSF46689">
    <property type="entry name" value="Homeodomain-like"/>
    <property type="match status" value="1"/>
</dbReference>
<evidence type="ECO:0000259" key="7">
    <source>
        <dbReference type="PROSITE" id="PS50071"/>
    </source>
</evidence>
<dbReference type="CDD" id="cd00086">
    <property type="entry name" value="homeodomain"/>
    <property type="match status" value="1"/>
</dbReference>
<dbReference type="PANTHER" id="PTHR24339">
    <property type="entry name" value="HOMEOBOX PROTEIN EMX-RELATED"/>
    <property type="match status" value="1"/>
</dbReference>
<reference evidence="8 9" key="1">
    <citation type="submission" date="2024-01" db="EMBL/GenBank/DDBJ databases">
        <title>The genome of the rayed Mediterranean limpet Patella caerulea (Linnaeus, 1758).</title>
        <authorList>
            <person name="Anh-Thu Weber A."/>
            <person name="Halstead-Nussloch G."/>
        </authorList>
    </citation>
    <scope>NUCLEOTIDE SEQUENCE [LARGE SCALE GENOMIC DNA]</scope>
    <source>
        <strain evidence="8">AATW-2023a</strain>
        <tissue evidence="8">Whole specimen</tissue>
    </source>
</reference>
<dbReference type="PROSITE" id="PS50071">
    <property type="entry name" value="HOMEOBOX_2"/>
    <property type="match status" value="1"/>
</dbReference>
<name>A0AAN8JEG3_PATCE</name>
<dbReference type="PANTHER" id="PTHR24339:SF28">
    <property type="entry name" value="E5-RELATED"/>
    <property type="match status" value="1"/>
</dbReference>
<dbReference type="PRINTS" id="PR00024">
    <property type="entry name" value="HOMEOBOX"/>
</dbReference>
<accession>A0AAN8JEG3</accession>
<dbReference type="GO" id="GO:0007420">
    <property type="term" value="P:brain development"/>
    <property type="evidence" value="ECO:0007669"/>
    <property type="project" value="TreeGrafter"/>
</dbReference>
<dbReference type="PROSITE" id="PS00027">
    <property type="entry name" value="HOMEOBOX_1"/>
    <property type="match status" value="1"/>
</dbReference>
<evidence type="ECO:0000256" key="3">
    <source>
        <dbReference type="ARBA" id="ARBA00023155"/>
    </source>
</evidence>
<feature type="domain" description="Homeobox" evidence="7">
    <location>
        <begin position="48"/>
        <end position="108"/>
    </location>
</feature>
<sequence>MDQYNANMTSPSREMQNSKYPEYCRTITVKDAHGVTKELVFPKALDLDRPKRARTVFSGEQLDILEKEFHQNQYLVGKERSELARRLMLSETQVKVWFQNRRTKYKRDRERATEVKGATAETMATQNILNILHSSRHVGYHSAPQHIVSTPMPPYGFIHPPIY</sequence>
<evidence type="ECO:0000256" key="2">
    <source>
        <dbReference type="ARBA" id="ARBA00023125"/>
    </source>
</evidence>
<dbReference type="SMART" id="SM00389">
    <property type="entry name" value="HOX"/>
    <property type="match status" value="1"/>
</dbReference>
<comment type="subcellular location">
    <subcellularLocation>
        <location evidence="1 5 6">Nucleus</location>
    </subcellularLocation>
</comment>
<dbReference type="InterPro" id="IPR017970">
    <property type="entry name" value="Homeobox_CS"/>
</dbReference>
<keyword evidence="3 5" id="KW-0371">Homeobox</keyword>
<keyword evidence="4 5" id="KW-0539">Nucleus</keyword>
<dbReference type="FunFam" id="1.10.10.60:FF:000081">
    <property type="entry name" value="Empty spiracles homeobox 2"/>
    <property type="match status" value="1"/>
</dbReference>
<dbReference type="InterPro" id="IPR020479">
    <property type="entry name" value="HD_metazoa"/>
</dbReference>
<dbReference type="Gene3D" id="1.10.10.60">
    <property type="entry name" value="Homeodomain-like"/>
    <property type="match status" value="1"/>
</dbReference>
<dbReference type="Proteomes" id="UP001347796">
    <property type="component" value="Unassembled WGS sequence"/>
</dbReference>
<dbReference type="GO" id="GO:0005634">
    <property type="term" value="C:nucleus"/>
    <property type="evidence" value="ECO:0007669"/>
    <property type="project" value="UniProtKB-SubCell"/>
</dbReference>
<evidence type="ECO:0000256" key="4">
    <source>
        <dbReference type="ARBA" id="ARBA00023242"/>
    </source>
</evidence>
<evidence type="ECO:0000256" key="6">
    <source>
        <dbReference type="RuleBase" id="RU000682"/>
    </source>
</evidence>
<evidence type="ECO:0000313" key="9">
    <source>
        <dbReference type="Proteomes" id="UP001347796"/>
    </source>
</evidence>
<dbReference type="AlphaFoldDB" id="A0AAN8JEG3"/>
<keyword evidence="2 5" id="KW-0238">DNA-binding</keyword>
<organism evidence="8 9">
    <name type="scientific">Patella caerulea</name>
    <name type="common">Rayed Mediterranean limpet</name>
    <dbReference type="NCBI Taxonomy" id="87958"/>
    <lineage>
        <taxon>Eukaryota</taxon>
        <taxon>Metazoa</taxon>
        <taxon>Spiralia</taxon>
        <taxon>Lophotrochozoa</taxon>
        <taxon>Mollusca</taxon>
        <taxon>Gastropoda</taxon>
        <taxon>Patellogastropoda</taxon>
        <taxon>Patelloidea</taxon>
        <taxon>Patellidae</taxon>
        <taxon>Patella</taxon>
    </lineage>
</organism>
<gene>
    <name evidence="8" type="ORF">SNE40_017600</name>
</gene>
<feature type="DNA-binding region" description="Homeobox" evidence="5">
    <location>
        <begin position="50"/>
        <end position="109"/>
    </location>
</feature>
<dbReference type="GO" id="GO:0030182">
    <property type="term" value="P:neuron differentiation"/>
    <property type="evidence" value="ECO:0007669"/>
    <property type="project" value="TreeGrafter"/>
</dbReference>
<evidence type="ECO:0000313" key="8">
    <source>
        <dbReference type="EMBL" id="KAK6174291.1"/>
    </source>
</evidence>
<protein>
    <recommendedName>
        <fullName evidence="7">Homeobox domain-containing protein</fullName>
    </recommendedName>
</protein>
<dbReference type="GO" id="GO:0000981">
    <property type="term" value="F:DNA-binding transcription factor activity, RNA polymerase II-specific"/>
    <property type="evidence" value="ECO:0007669"/>
    <property type="project" value="InterPro"/>
</dbReference>
<dbReference type="InterPro" id="IPR050877">
    <property type="entry name" value="EMX-VAX-Noto_Homeobox_TFs"/>
</dbReference>
<comment type="caution">
    <text evidence="8">The sequence shown here is derived from an EMBL/GenBank/DDBJ whole genome shotgun (WGS) entry which is preliminary data.</text>
</comment>
<dbReference type="InterPro" id="IPR009057">
    <property type="entry name" value="Homeodomain-like_sf"/>
</dbReference>
<dbReference type="InterPro" id="IPR001356">
    <property type="entry name" value="HD"/>
</dbReference>
<evidence type="ECO:0000256" key="1">
    <source>
        <dbReference type="ARBA" id="ARBA00004123"/>
    </source>
</evidence>
<keyword evidence="9" id="KW-1185">Reference proteome</keyword>
<dbReference type="GO" id="GO:0000978">
    <property type="term" value="F:RNA polymerase II cis-regulatory region sequence-specific DNA binding"/>
    <property type="evidence" value="ECO:0007669"/>
    <property type="project" value="TreeGrafter"/>
</dbReference>